<protein>
    <submittedName>
        <fullName evidence="7">4-hydroxyphenylpyruvate dioxygenase</fullName>
    </submittedName>
</protein>
<dbReference type="Proteomes" id="UP001500888">
    <property type="component" value="Unassembled WGS sequence"/>
</dbReference>
<comment type="cofactor">
    <cofactor evidence="1">
        <name>Fe cation</name>
        <dbReference type="ChEBI" id="CHEBI:24875"/>
    </cofactor>
</comment>
<evidence type="ECO:0000256" key="1">
    <source>
        <dbReference type="ARBA" id="ARBA00001962"/>
    </source>
</evidence>
<dbReference type="Pfam" id="PF14696">
    <property type="entry name" value="Glyoxalase_5"/>
    <property type="match status" value="1"/>
</dbReference>
<dbReference type="PANTHER" id="PTHR11959">
    <property type="entry name" value="4-HYDROXYPHENYLPYRUVATE DIOXYGENASE"/>
    <property type="match status" value="1"/>
</dbReference>
<keyword evidence="7" id="KW-0223">Dioxygenase</keyword>
<keyword evidence="8" id="KW-1185">Reference proteome</keyword>
<dbReference type="SUPFAM" id="SSF54593">
    <property type="entry name" value="Glyoxalase/Bleomycin resistance protein/Dihydroxybiphenyl dioxygenase"/>
    <property type="match status" value="1"/>
</dbReference>
<dbReference type="InterPro" id="IPR041735">
    <property type="entry name" value="4OHPhenylPyrv_dOase_C"/>
</dbReference>
<dbReference type="PANTHER" id="PTHR11959:SF1">
    <property type="entry name" value="4-HYDROXYPHENYLPYRUVATE DIOXYGENASE"/>
    <property type="match status" value="1"/>
</dbReference>
<name>A0ABP7J1Q5_9ACTN</name>
<dbReference type="Pfam" id="PF13669">
    <property type="entry name" value="Glyoxalase_4"/>
    <property type="match status" value="1"/>
</dbReference>
<dbReference type="InterPro" id="IPR029068">
    <property type="entry name" value="Glyas_Bleomycin-R_OHBP_Dase"/>
</dbReference>
<feature type="domain" description="VOC" evidence="6">
    <location>
        <begin position="168"/>
        <end position="321"/>
    </location>
</feature>
<keyword evidence="3" id="KW-0479">Metal-binding</keyword>
<evidence type="ECO:0000256" key="2">
    <source>
        <dbReference type="ARBA" id="ARBA00005877"/>
    </source>
</evidence>
<accession>A0ABP7J1Q5</accession>
<feature type="domain" description="VOC" evidence="6">
    <location>
        <begin position="16"/>
        <end position="142"/>
    </location>
</feature>
<dbReference type="CDD" id="cd07250">
    <property type="entry name" value="HPPD_C_like"/>
    <property type="match status" value="1"/>
</dbReference>
<evidence type="ECO:0000259" key="6">
    <source>
        <dbReference type="PROSITE" id="PS51819"/>
    </source>
</evidence>
<proteinExistence type="inferred from homology"/>
<reference evidence="8" key="1">
    <citation type="journal article" date="2019" name="Int. J. Syst. Evol. Microbiol.">
        <title>The Global Catalogue of Microorganisms (GCM) 10K type strain sequencing project: providing services to taxonomists for standard genome sequencing and annotation.</title>
        <authorList>
            <consortium name="The Broad Institute Genomics Platform"/>
            <consortium name="The Broad Institute Genome Sequencing Center for Infectious Disease"/>
            <person name="Wu L."/>
            <person name="Ma J."/>
        </authorList>
    </citation>
    <scope>NUCLEOTIDE SEQUENCE [LARGE SCALE GENOMIC DNA]</scope>
    <source>
        <strain evidence="8">JCM 16908</strain>
    </source>
</reference>
<keyword evidence="7" id="KW-0560">Oxidoreductase</keyword>
<dbReference type="InterPro" id="IPR005956">
    <property type="entry name" value="4OHPhenylPyrv_dOase"/>
</dbReference>
<organism evidence="7 8">
    <name type="scientific">Sphaerisporangium flaviroseum</name>
    <dbReference type="NCBI Taxonomy" id="509199"/>
    <lineage>
        <taxon>Bacteria</taxon>
        <taxon>Bacillati</taxon>
        <taxon>Actinomycetota</taxon>
        <taxon>Actinomycetes</taxon>
        <taxon>Streptosporangiales</taxon>
        <taxon>Streptosporangiaceae</taxon>
        <taxon>Sphaerisporangium</taxon>
    </lineage>
</organism>
<evidence type="ECO:0000256" key="3">
    <source>
        <dbReference type="ARBA" id="ARBA00022723"/>
    </source>
</evidence>
<dbReference type="GO" id="GO:0051213">
    <property type="term" value="F:dioxygenase activity"/>
    <property type="evidence" value="ECO:0007669"/>
    <property type="project" value="UniProtKB-KW"/>
</dbReference>
<comment type="similarity">
    <text evidence="2">Belongs to the 4HPPD family.</text>
</comment>
<keyword evidence="4" id="KW-0677">Repeat</keyword>
<sequence length="365" mass="39082">MQRSTDIGNATIADVNLAYLELYVPDTTAATEYFAQSFGFARFGVCESASHRTVGLAQGAITLLLTEPKVFDHPGSRYVTEHGAGVADIAMRTGNARAAYQAAIAAGAQSIAEPIETTDGWVRATVTGLGDLAHTFVQPRTSAAAATRAPGLTPVGDIHLAPLPRLYQVDHLAICLPTGQLGPVSEFYCQGLGFRQIFDEQVTLEGRPAMDSVVVQSLSGSVTLTLIEPSAHATRPGQIDEFLAEHRGPGVQHIAFTTDDIVTTVSALTNRGVAFLPTPAAYYNQLPQRLLPSHHSIANLAKVGVLADEDHHGQLYQIFTRSIHPRRTLFFELIERFGATTFGAGNIEALYAAVAHASRAERQLA</sequence>
<evidence type="ECO:0000313" key="7">
    <source>
        <dbReference type="EMBL" id="GAA3832030.1"/>
    </source>
</evidence>
<keyword evidence="5" id="KW-0408">Iron</keyword>
<dbReference type="Gene3D" id="3.10.180.10">
    <property type="entry name" value="2,3-Dihydroxybiphenyl 1,2-Dioxygenase, domain 1"/>
    <property type="match status" value="2"/>
</dbReference>
<dbReference type="PROSITE" id="PS51819">
    <property type="entry name" value="VOC"/>
    <property type="match status" value="2"/>
</dbReference>
<dbReference type="PIRSF" id="PIRSF009283">
    <property type="entry name" value="HPP_dOase"/>
    <property type="match status" value="1"/>
</dbReference>
<dbReference type="NCBIfam" id="TIGR01263">
    <property type="entry name" value="4HPPD"/>
    <property type="match status" value="1"/>
</dbReference>
<gene>
    <name evidence="7" type="primary">hppD_1</name>
    <name evidence="7" type="ORF">GCM10022226_61490</name>
</gene>
<comment type="caution">
    <text evidence="7">The sequence shown here is derived from an EMBL/GenBank/DDBJ whole genome shotgun (WGS) entry which is preliminary data.</text>
</comment>
<evidence type="ECO:0000256" key="5">
    <source>
        <dbReference type="ARBA" id="ARBA00023004"/>
    </source>
</evidence>
<dbReference type="EMBL" id="BAAAZR010000031">
    <property type="protein sequence ID" value="GAA3832030.1"/>
    <property type="molecule type" value="Genomic_DNA"/>
</dbReference>
<evidence type="ECO:0000256" key="4">
    <source>
        <dbReference type="ARBA" id="ARBA00022737"/>
    </source>
</evidence>
<evidence type="ECO:0000313" key="8">
    <source>
        <dbReference type="Proteomes" id="UP001500888"/>
    </source>
</evidence>
<dbReference type="RefSeq" id="WP_344948080.1">
    <property type="nucleotide sequence ID" value="NZ_BAAAZR010000031.1"/>
</dbReference>
<dbReference type="InterPro" id="IPR037523">
    <property type="entry name" value="VOC_core"/>
</dbReference>